<dbReference type="EMBL" id="CAJEWN010000412">
    <property type="protein sequence ID" value="CAD2181831.1"/>
    <property type="molecule type" value="Genomic_DNA"/>
</dbReference>
<dbReference type="OrthoDB" id="201362at2759"/>
<evidence type="ECO:0000256" key="1">
    <source>
        <dbReference type="ARBA" id="ARBA00005701"/>
    </source>
</evidence>
<evidence type="ECO:0000313" key="5">
    <source>
        <dbReference type="Proteomes" id="UP000580250"/>
    </source>
</evidence>
<dbReference type="GO" id="GO:0005739">
    <property type="term" value="C:mitochondrion"/>
    <property type="evidence" value="ECO:0007669"/>
    <property type="project" value="TreeGrafter"/>
</dbReference>
<feature type="compositionally biased region" description="Basic and acidic residues" evidence="3">
    <location>
        <begin position="37"/>
        <end position="58"/>
    </location>
</feature>
<comment type="similarity">
    <text evidence="1">Belongs to the SDHAF4 family.</text>
</comment>
<dbReference type="GO" id="GO:0034553">
    <property type="term" value="P:mitochondrial respiratory chain complex II assembly"/>
    <property type="evidence" value="ECO:0007669"/>
    <property type="project" value="TreeGrafter"/>
</dbReference>
<evidence type="ECO:0000256" key="3">
    <source>
        <dbReference type="SAM" id="MobiDB-lite"/>
    </source>
</evidence>
<feature type="region of interest" description="Disordered" evidence="3">
    <location>
        <begin position="31"/>
        <end position="80"/>
    </location>
</feature>
<accession>A0A6V7W689</accession>
<dbReference type="InterPro" id="IPR012875">
    <property type="entry name" value="SDHF4"/>
</dbReference>
<protein>
    <recommendedName>
        <fullName evidence="2">Succinate dehydrogenase assembly factor 4, mitochondrial</fullName>
    </recommendedName>
</protein>
<organism evidence="4 5">
    <name type="scientific">Meloidogyne enterolobii</name>
    <name type="common">Root-knot nematode worm</name>
    <name type="synonym">Meloidogyne mayaguensis</name>
    <dbReference type="NCBI Taxonomy" id="390850"/>
    <lineage>
        <taxon>Eukaryota</taxon>
        <taxon>Metazoa</taxon>
        <taxon>Ecdysozoa</taxon>
        <taxon>Nematoda</taxon>
        <taxon>Chromadorea</taxon>
        <taxon>Rhabditida</taxon>
        <taxon>Tylenchina</taxon>
        <taxon>Tylenchomorpha</taxon>
        <taxon>Tylenchoidea</taxon>
        <taxon>Meloidogynidae</taxon>
        <taxon>Meloidogyninae</taxon>
        <taxon>Meloidogyne</taxon>
    </lineage>
</organism>
<evidence type="ECO:0000256" key="2">
    <source>
        <dbReference type="ARBA" id="ARBA00022170"/>
    </source>
</evidence>
<evidence type="ECO:0000313" key="4">
    <source>
        <dbReference type="EMBL" id="CAD2181831.1"/>
    </source>
</evidence>
<dbReference type="PANTHER" id="PTHR28524:SF3">
    <property type="entry name" value="SUCCINATE DEHYDROGENASE ASSEMBLY FACTOR 4, MITOCHONDRIAL"/>
    <property type="match status" value="1"/>
</dbReference>
<dbReference type="Proteomes" id="UP000580250">
    <property type="component" value="Unassembled WGS sequence"/>
</dbReference>
<proteinExistence type="inferred from homology"/>
<dbReference type="PANTHER" id="PTHR28524">
    <property type="entry name" value="SUCCINATE DEHYDROGENASE ASSEMBLY FACTOR 4, MITOCHONDRIAL"/>
    <property type="match status" value="1"/>
</dbReference>
<dbReference type="AlphaFoldDB" id="A0A6V7W689"/>
<reference evidence="4 5" key="1">
    <citation type="submission" date="2020-08" db="EMBL/GenBank/DDBJ databases">
        <authorList>
            <person name="Koutsovoulos G."/>
            <person name="Danchin GJ E."/>
        </authorList>
    </citation>
    <scope>NUCLEOTIDE SEQUENCE [LARGE SCALE GENOMIC DNA]</scope>
</reference>
<gene>
    <name evidence="4" type="ORF">MENT_LOCUS33998</name>
</gene>
<name>A0A6V7W689_MELEN</name>
<feature type="compositionally biased region" description="Basic and acidic residues" evidence="3">
    <location>
        <begin position="67"/>
        <end position="80"/>
    </location>
</feature>
<sequence>MSLLQQKLQQTISTFSTKIFIPKINVFGIRQFSNNKEVNEENKKENEEESEEKPKEFNGPKGPEPTRYGDWERKGRVSDF</sequence>
<comment type="caution">
    <text evidence="4">The sequence shown here is derived from an EMBL/GenBank/DDBJ whole genome shotgun (WGS) entry which is preliminary data.</text>
</comment>
<dbReference type="Pfam" id="PF07896">
    <property type="entry name" value="DUF1674"/>
    <property type="match status" value="1"/>
</dbReference>